<dbReference type="InterPro" id="IPR010316">
    <property type="entry name" value="AlkA_N"/>
</dbReference>
<dbReference type="GO" id="GO:0006285">
    <property type="term" value="P:base-excision repair, AP site formation"/>
    <property type="evidence" value="ECO:0007669"/>
    <property type="project" value="TreeGrafter"/>
</dbReference>
<dbReference type="Gene3D" id="3.40.10.10">
    <property type="entry name" value="DNA Methylphosphotriester Repair Domain"/>
    <property type="match status" value="1"/>
</dbReference>
<dbReference type="GO" id="GO:0008168">
    <property type="term" value="F:methyltransferase activity"/>
    <property type="evidence" value="ECO:0007669"/>
    <property type="project" value="UniProtKB-KW"/>
</dbReference>
<dbReference type="Gene3D" id="1.10.340.30">
    <property type="entry name" value="Hypothetical protein, domain 2"/>
    <property type="match status" value="1"/>
</dbReference>
<keyword evidence="10" id="KW-0238">DNA-binding</keyword>
<dbReference type="InterPro" id="IPR011257">
    <property type="entry name" value="DNA_glycosylase"/>
</dbReference>
<keyword evidence="9" id="KW-0805">Transcription regulation</keyword>
<keyword evidence="4" id="KW-0489">Methyltransferase</keyword>
<dbReference type="GO" id="GO:0032259">
    <property type="term" value="P:methylation"/>
    <property type="evidence" value="ECO:0007669"/>
    <property type="project" value="UniProtKB-KW"/>
</dbReference>
<evidence type="ECO:0000313" key="16">
    <source>
        <dbReference type="Proteomes" id="UP000316473"/>
    </source>
</evidence>
<dbReference type="SUPFAM" id="SSF55945">
    <property type="entry name" value="TATA-box binding protein-like"/>
    <property type="match status" value="1"/>
</dbReference>
<dbReference type="KEGG" id="nst:Nstercoris_02002"/>
<keyword evidence="13" id="KW-0234">DNA repair</keyword>
<evidence type="ECO:0000256" key="10">
    <source>
        <dbReference type="ARBA" id="ARBA00023125"/>
    </source>
</evidence>
<dbReference type="Pfam" id="PF12833">
    <property type="entry name" value="HTH_18"/>
    <property type="match status" value="1"/>
</dbReference>
<dbReference type="GO" id="GO:0043565">
    <property type="term" value="F:sequence-specific DNA binding"/>
    <property type="evidence" value="ECO:0007669"/>
    <property type="project" value="InterPro"/>
</dbReference>
<dbReference type="GO" id="GO:0008725">
    <property type="term" value="F:DNA-3-methyladenine glycosylase activity"/>
    <property type="evidence" value="ECO:0007669"/>
    <property type="project" value="TreeGrafter"/>
</dbReference>
<dbReference type="InterPro" id="IPR003265">
    <property type="entry name" value="HhH-GPD_domain"/>
</dbReference>
<accession>A0A4Y1YRR7</accession>
<dbReference type="GO" id="GO:0005737">
    <property type="term" value="C:cytoplasm"/>
    <property type="evidence" value="ECO:0007669"/>
    <property type="project" value="TreeGrafter"/>
</dbReference>
<protein>
    <recommendedName>
        <fullName evidence="3">DNA-3-methyladenine glycosylase II</fullName>
        <ecNumber evidence="3">3.2.2.21</ecNumber>
    </recommendedName>
</protein>
<dbReference type="InterPro" id="IPR018062">
    <property type="entry name" value="HTH_AraC-typ_CS"/>
</dbReference>
<dbReference type="Pfam" id="PF02805">
    <property type="entry name" value="Ada_Zn_binding"/>
    <property type="match status" value="1"/>
</dbReference>
<dbReference type="InterPro" id="IPR051912">
    <property type="entry name" value="Alkylbase_DNA_Glycosylase/TA"/>
</dbReference>
<dbReference type="EC" id="3.2.2.21" evidence="3"/>
<evidence type="ECO:0000256" key="1">
    <source>
        <dbReference type="ARBA" id="ARBA00000086"/>
    </source>
</evidence>
<keyword evidence="12" id="KW-0804">Transcription</keyword>
<dbReference type="SUPFAM" id="SSF57884">
    <property type="entry name" value="Ada DNA repair protein, N-terminal domain (N-Ada 10)"/>
    <property type="match status" value="1"/>
</dbReference>
<evidence type="ECO:0000256" key="3">
    <source>
        <dbReference type="ARBA" id="ARBA00012000"/>
    </source>
</evidence>
<dbReference type="Gene3D" id="1.10.1670.10">
    <property type="entry name" value="Helix-hairpin-Helix base-excision DNA repair enzymes (C-terminal)"/>
    <property type="match status" value="1"/>
</dbReference>
<dbReference type="SMART" id="SM01009">
    <property type="entry name" value="AlkA_N"/>
    <property type="match status" value="1"/>
</dbReference>
<dbReference type="InterPro" id="IPR023170">
    <property type="entry name" value="HhH_base_excis_C"/>
</dbReference>
<evidence type="ECO:0000256" key="13">
    <source>
        <dbReference type="ARBA" id="ARBA00023204"/>
    </source>
</evidence>
<dbReference type="PANTHER" id="PTHR43003:SF13">
    <property type="entry name" value="DNA-3-METHYLADENINE GLYCOSYLASE 2"/>
    <property type="match status" value="1"/>
</dbReference>
<organism evidence="15 16">
    <name type="scientific">Nitrosomonas stercoris</name>
    <dbReference type="NCBI Taxonomy" id="1444684"/>
    <lineage>
        <taxon>Bacteria</taxon>
        <taxon>Pseudomonadati</taxon>
        <taxon>Pseudomonadota</taxon>
        <taxon>Betaproteobacteria</taxon>
        <taxon>Nitrosomonadales</taxon>
        <taxon>Nitrosomonadaceae</taxon>
        <taxon>Nitrosomonas</taxon>
    </lineage>
</organism>
<dbReference type="InterPro" id="IPR037046">
    <property type="entry name" value="AlkA_N_sf"/>
</dbReference>
<keyword evidence="11" id="KW-0010">Activator</keyword>
<evidence type="ECO:0000256" key="2">
    <source>
        <dbReference type="ARBA" id="ARBA00001947"/>
    </source>
</evidence>
<dbReference type="InterPro" id="IPR035451">
    <property type="entry name" value="Ada-like_dom_sf"/>
</dbReference>
<comment type="catalytic activity">
    <reaction evidence="1">
        <text>Hydrolysis of alkylated DNA, releasing 3-methyladenine, 3-methylguanine, 7-methylguanine and 7-methyladenine.</text>
        <dbReference type="EC" id="3.2.2.21"/>
    </reaction>
</comment>
<dbReference type="AlphaFoldDB" id="A0A4Y1YRR7"/>
<dbReference type="PANTHER" id="PTHR43003">
    <property type="entry name" value="DNA-3-METHYLADENINE GLYCOSYLASE"/>
    <property type="match status" value="1"/>
</dbReference>
<keyword evidence="5" id="KW-0808">Transferase</keyword>
<keyword evidence="16" id="KW-1185">Reference proteome</keyword>
<reference evidence="15 16" key="1">
    <citation type="submission" date="2019-06" db="EMBL/GenBank/DDBJ databases">
        <title>Nitrosomonas stercoris KYUHI-S whole genome shotgun sequence.</title>
        <authorList>
            <person name="Nakagawa T."/>
            <person name="Tsuchiya Y."/>
            <person name="Takahashi R."/>
        </authorList>
    </citation>
    <scope>NUCLEOTIDE SEQUENCE [LARGE SCALE GENOMIC DNA]</scope>
    <source>
        <strain evidence="15 16">KYUHI-S</strain>
    </source>
</reference>
<gene>
    <name evidence="15" type="ORF">Nstercoris_02002</name>
</gene>
<dbReference type="InterPro" id="IPR018060">
    <property type="entry name" value="HTH_AraC"/>
</dbReference>
<dbReference type="SMART" id="SM00342">
    <property type="entry name" value="HTH_ARAC"/>
    <property type="match status" value="1"/>
</dbReference>
<sequence length="479" mass="53562">MPFSLDSADCYAALQAHNSDCDGLFFVGVATTGIYCRPICRARLPQPDRCTFFTSAAQAEKEGYRPCLRCRPELAPDNLRITKNKTRLAAERIRMKLWLHNDTETLANTLGIQAKQLQQIITDEYHVSAMELATTQRLLFAKQLLTDTNLSLDVIASVCGFTDGQQLQDRFATRYRLTPAALRKRRATKQEDTILLRLGYRPPLAWNTLMRFLCSRSNPHLSQIQNGNYLQTIHLDGHTGWIVAKQDTKHHQIHIQVALSLLPCLAKLKIRLRRLFDLDANPAIIDAHLSQDKLLKPFIVNHPGLRIPGTLDIFELGLRTILGQQITVKAATTIFGRFVEAFGKAIETPFLGLDRISPSAVVVADTPLQTLIDIGLTGRRAQTVQCFAQAIATGALQTKLIDREKIIEQLLALPGIGPWTAQYIAIRALGDSNAFPASDLGLLRGLQTEKPAELLQRTEKWQPWRAYAAIHLWHQCSGG</sequence>
<dbReference type="GO" id="GO:0032131">
    <property type="term" value="F:alkylated DNA binding"/>
    <property type="evidence" value="ECO:0007669"/>
    <property type="project" value="TreeGrafter"/>
</dbReference>
<dbReference type="InterPro" id="IPR004026">
    <property type="entry name" value="Ada_DNA_repair_Zn-bd"/>
</dbReference>
<dbReference type="Pfam" id="PF06029">
    <property type="entry name" value="AlkA_N"/>
    <property type="match status" value="1"/>
</dbReference>
<keyword evidence="6" id="KW-0479">Metal-binding</keyword>
<dbReference type="SUPFAM" id="SSF46689">
    <property type="entry name" value="Homeodomain-like"/>
    <property type="match status" value="1"/>
</dbReference>
<proteinExistence type="predicted"/>
<dbReference type="GO" id="GO:0006307">
    <property type="term" value="P:DNA alkylation repair"/>
    <property type="evidence" value="ECO:0007669"/>
    <property type="project" value="TreeGrafter"/>
</dbReference>
<dbReference type="CDD" id="cd00056">
    <property type="entry name" value="ENDO3c"/>
    <property type="match status" value="1"/>
</dbReference>
<keyword evidence="8" id="KW-0862">Zinc</keyword>
<dbReference type="Gene3D" id="3.30.310.20">
    <property type="entry name" value="DNA-3-methyladenine glycosylase AlkA, N-terminal domain"/>
    <property type="match status" value="1"/>
</dbReference>
<dbReference type="Gene3D" id="1.10.10.60">
    <property type="entry name" value="Homeodomain-like"/>
    <property type="match status" value="1"/>
</dbReference>
<evidence type="ECO:0000256" key="7">
    <source>
        <dbReference type="ARBA" id="ARBA00022763"/>
    </source>
</evidence>
<dbReference type="EMBL" id="AP019755">
    <property type="protein sequence ID" value="BBL35727.1"/>
    <property type="molecule type" value="Genomic_DNA"/>
</dbReference>
<dbReference type="SMART" id="SM00478">
    <property type="entry name" value="ENDO3c"/>
    <property type="match status" value="1"/>
</dbReference>
<evidence type="ECO:0000256" key="8">
    <source>
        <dbReference type="ARBA" id="ARBA00022833"/>
    </source>
</evidence>
<evidence type="ECO:0000256" key="4">
    <source>
        <dbReference type="ARBA" id="ARBA00022603"/>
    </source>
</evidence>
<dbReference type="Proteomes" id="UP000316473">
    <property type="component" value="Chromosome"/>
</dbReference>
<evidence type="ECO:0000256" key="9">
    <source>
        <dbReference type="ARBA" id="ARBA00023015"/>
    </source>
</evidence>
<keyword evidence="7" id="KW-0227">DNA damage</keyword>
<dbReference type="GO" id="GO:0003700">
    <property type="term" value="F:DNA-binding transcription factor activity"/>
    <property type="evidence" value="ECO:0007669"/>
    <property type="project" value="InterPro"/>
</dbReference>
<feature type="domain" description="HTH araC/xylS-type" evidence="14">
    <location>
        <begin position="104"/>
        <end position="185"/>
    </location>
</feature>
<dbReference type="Pfam" id="PF00730">
    <property type="entry name" value="HhH-GPD"/>
    <property type="match status" value="1"/>
</dbReference>
<dbReference type="SUPFAM" id="SSF48150">
    <property type="entry name" value="DNA-glycosylase"/>
    <property type="match status" value="1"/>
</dbReference>
<dbReference type="GO" id="GO:0043916">
    <property type="term" value="F:DNA-7-methylguanine glycosylase activity"/>
    <property type="evidence" value="ECO:0007669"/>
    <property type="project" value="TreeGrafter"/>
</dbReference>
<evidence type="ECO:0000256" key="6">
    <source>
        <dbReference type="ARBA" id="ARBA00022723"/>
    </source>
</evidence>
<comment type="cofactor">
    <cofactor evidence="2">
        <name>Zn(2+)</name>
        <dbReference type="ChEBI" id="CHEBI:29105"/>
    </cofactor>
</comment>
<dbReference type="InterPro" id="IPR009057">
    <property type="entry name" value="Homeodomain-like_sf"/>
</dbReference>
<evidence type="ECO:0000256" key="5">
    <source>
        <dbReference type="ARBA" id="ARBA00022679"/>
    </source>
</evidence>
<evidence type="ECO:0000313" key="15">
    <source>
        <dbReference type="EMBL" id="BBL35727.1"/>
    </source>
</evidence>
<dbReference type="GO" id="GO:0008270">
    <property type="term" value="F:zinc ion binding"/>
    <property type="evidence" value="ECO:0007669"/>
    <property type="project" value="InterPro"/>
</dbReference>
<dbReference type="GO" id="GO:0032993">
    <property type="term" value="C:protein-DNA complex"/>
    <property type="evidence" value="ECO:0007669"/>
    <property type="project" value="TreeGrafter"/>
</dbReference>
<evidence type="ECO:0000259" key="14">
    <source>
        <dbReference type="PROSITE" id="PS01124"/>
    </source>
</evidence>
<name>A0A4Y1YRR7_9PROT</name>
<evidence type="ECO:0000256" key="12">
    <source>
        <dbReference type="ARBA" id="ARBA00023163"/>
    </source>
</evidence>
<evidence type="ECO:0000256" key="11">
    <source>
        <dbReference type="ARBA" id="ARBA00023159"/>
    </source>
</evidence>
<dbReference type="PROSITE" id="PS00041">
    <property type="entry name" value="HTH_ARAC_FAMILY_1"/>
    <property type="match status" value="1"/>
</dbReference>
<dbReference type="PROSITE" id="PS01124">
    <property type="entry name" value="HTH_ARAC_FAMILY_2"/>
    <property type="match status" value="1"/>
</dbReference>